<dbReference type="Proteomes" id="UP000255283">
    <property type="component" value="Unassembled WGS sequence"/>
</dbReference>
<name>A0AAQ1ZJS1_9BACT</name>
<gene>
    <name evidence="3" type="ORF">NCTC13063_02065</name>
</gene>
<comment type="similarity">
    <text evidence="1">Belongs to the serpin family.</text>
</comment>
<feature type="domain" description="Serpin" evidence="2">
    <location>
        <begin position="59"/>
        <end position="392"/>
    </location>
</feature>
<sequence>MKEKITAVLGLAALILLAMTCLDKSKNPLEKAAKEFKDSRTPTAADSLTLQKTNNRLAFRMLRHLYVGQKQDTKLLFSPLGLSYALAMTNYGAEGTTKQEINSVLGYSNAEQMRTLHHEMILSGAYKGTGGEKQQRSTLEAEQSLISNGTFDFRKDFVDNAREYYFADLKKKENAPSAFPITIRSRLNFTGIWASPFNPQETQLRTFTNGEGVKRQVKMMQQYYNKLRFADCKGYGMVEIPYTGGFKMYVLLPGKSLSLGDLVLRTDAESWRKDVAKLREHSVSLQLPRIDVSTRYDFNDMLASLGMPTAFTPQADFSGMTTDAHLQIGQVLQESTLKATESKTEAQSTTTVGMVLVDLKDQALPIEFYCDRPFLYIITDKYGAINFVGTYC</sequence>
<keyword evidence="3" id="KW-0722">Serine protease inhibitor</keyword>
<dbReference type="Gene3D" id="3.30.497.10">
    <property type="entry name" value="Antithrombin, subunit I, domain 2"/>
    <property type="match status" value="2"/>
</dbReference>
<dbReference type="PANTHER" id="PTHR11461:SF211">
    <property type="entry name" value="GH10112P-RELATED"/>
    <property type="match status" value="1"/>
</dbReference>
<dbReference type="GO" id="GO:0005615">
    <property type="term" value="C:extracellular space"/>
    <property type="evidence" value="ECO:0007669"/>
    <property type="project" value="InterPro"/>
</dbReference>
<dbReference type="SMART" id="SM00093">
    <property type="entry name" value="SERPIN"/>
    <property type="match status" value="1"/>
</dbReference>
<dbReference type="InterPro" id="IPR042178">
    <property type="entry name" value="Serpin_sf_1"/>
</dbReference>
<dbReference type="EMBL" id="UGTJ01000001">
    <property type="protein sequence ID" value="SUB80768.1"/>
    <property type="molecule type" value="Genomic_DNA"/>
</dbReference>
<dbReference type="GO" id="GO:0004867">
    <property type="term" value="F:serine-type endopeptidase inhibitor activity"/>
    <property type="evidence" value="ECO:0007669"/>
    <property type="project" value="UniProtKB-KW"/>
</dbReference>
<dbReference type="InterPro" id="IPR036186">
    <property type="entry name" value="Serpin_sf"/>
</dbReference>
<dbReference type="Gene3D" id="2.30.39.10">
    <property type="entry name" value="Alpha-1-antitrypsin, domain 1"/>
    <property type="match status" value="1"/>
</dbReference>
<dbReference type="RefSeq" id="WP_115154039.1">
    <property type="nucleotide sequence ID" value="NZ_UGTJ01000001.1"/>
</dbReference>
<dbReference type="InterPro" id="IPR023795">
    <property type="entry name" value="Serpin_CS"/>
</dbReference>
<dbReference type="InterPro" id="IPR042185">
    <property type="entry name" value="Serpin_sf_2"/>
</dbReference>
<comment type="caution">
    <text evidence="3">The sequence shown here is derived from an EMBL/GenBank/DDBJ whole genome shotgun (WGS) entry which is preliminary data.</text>
</comment>
<dbReference type="Pfam" id="PF00079">
    <property type="entry name" value="Serpin"/>
    <property type="match status" value="2"/>
</dbReference>
<proteinExistence type="inferred from homology"/>
<dbReference type="PROSITE" id="PS00284">
    <property type="entry name" value="SERPIN"/>
    <property type="match status" value="1"/>
</dbReference>
<evidence type="ECO:0000259" key="2">
    <source>
        <dbReference type="SMART" id="SM00093"/>
    </source>
</evidence>
<accession>A0AAQ1ZJS1</accession>
<dbReference type="InterPro" id="IPR000215">
    <property type="entry name" value="Serpin_fam"/>
</dbReference>
<protein>
    <submittedName>
        <fullName evidence="3">Serine protease inhibitor</fullName>
    </submittedName>
</protein>
<evidence type="ECO:0000313" key="4">
    <source>
        <dbReference type="Proteomes" id="UP000255283"/>
    </source>
</evidence>
<dbReference type="SUPFAM" id="SSF56574">
    <property type="entry name" value="Serpins"/>
    <property type="match status" value="1"/>
</dbReference>
<dbReference type="AlphaFoldDB" id="A0AAQ1ZJS1"/>
<reference evidence="3 4" key="1">
    <citation type="submission" date="2018-06" db="EMBL/GenBank/DDBJ databases">
        <authorList>
            <consortium name="Pathogen Informatics"/>
            <person name="Doyle S."/>
        </authorList>
    </citation>
    <scope>NUCLEOTIDE SEQUENCE [LARGE SCALE GENOMIC DNA]</scope>
    <source>
        <strain evidence="3 4">NCTC13063</strain>
    </source>
</reference>
<keyword evidence="3" id="KW-0646">Protease inhibitor</keyword>
<evidence type="ECO:0000313" key="3">
    <source>
        <dbReference type="EMBL" id="SUB80768.1"/>
    </source>
</evidence>
<evidence type="ECO:0000256" key="1">
    <source>
        <dbReference type="RuleBase" id="RU000411"/>
    </source>
</evidence>
<organism evidence="3 4">
    <name type="scientific">Segatella buccae</name>
    <dbReference type="NCBI Taxonomy" id="28126"/>
    <lineage>
        <taxon>Bacteria</taxon>
        <taxon>Pseudomonadati</taxon>
        <taxon>Bacteroidota</taxon>
        <taxon>Bacteroidia</taxon>
        <taxon>Bacteroidales</taxon>
        <taxon>Prevotellaceae</taxon>
        <taxon>Segatella</taxon>
    </lineage>
</organism>
<dbReference type="InterPro" id="IPR023796">
    <property type="entry name" value="Serpin_dom"/>
</dbReference>
<dbReference type="PANTHER" id="PTHR11461">
    <property type="entry name" value="SERINE PROTEASE INHIBITOR, SERPIN"/>
    <property type="match status" value="1"/>
</dbReference>